<feature type="non-terminal residue" evidence="10">
    <location>
        <position position="1"/>
    </location>
</feature>
<evidence type="ECO:0000313" key="10">
    <source>
        <dbReference type="EMBL" id="GAH90060.1"/>
    </source>
</evidence>
<feature type="domain" description="ABC3 transporter permease C-terminal" evidence="8">
    <location>
        <begin position="287"/>
        <end position="399"/>
    </location>
</feature>
<evidence type="ECO:0008006" key="11">
    <source>
        <dbReference type="Google" id="ProtNLM"/>
    </source>
</evidence>
<evidence type="ECO:0000256" key="5">
    <source>
        <dbReference type="ARBA" id="ARBA00023136"/>
    </source>
</evidence>
<dbReference type="InterPro" id="IPR003838">
    <property type="entry name" value="ABC3_permease_C"/>
</dbReference>
<sequence>LGNIKIAFQSLFLNKLRSFLTMLGIIIGVGAVVAMLSIGTGAQQSVLGSIQDMGSNLIIILPGNPEEENYMGAQLAFGIQQSELTVDDLRAIEREATLITEVAPIIISSSVASYLNKSIQSTVVASTEKGLEIYNMKIEKGKFYSRSDVSNALNVAVIGQTVIKNLFGKTDPIGKIIKLDGKNFKVMGTLEARGTDAFGNDQDSSISIPVTTAQNKLYGLDSYNMILAQSISEKDIDAASEEIKSILRKHRNIRFGEKEDFMVQNQTQILDVMTTIIGVFTVVIAGIASISLLVGGIGIMNIMLVSVTERTREIGIRKAMGAKNRDILVQFLVESIVLSITGGIFGILFTVSVSAILSRFTVLETSVTVFPIIIALSFSTVIGLFFGIFPAMRAARLNPIDALRYE</sequence>
<evidence type="ECO:0000256" key="4">
    <source>
        <dbReference type="ARBA" id="ARBA00022989"/>
    </source>
</evidence>
<keyword evidence="2" id="KW-1003">Cell membrane</keyword>
<organism evidence="10">
    <name type="scientific">marine sediment metagenome</name>
    <dbReference type="NCBI Taxonomy" id="412755"/>
    <lineage>
        <taxon>unclassified sequences</taxon>
        <taxon>metagenomes</taxon>
        <taxon>ecological metagenomes</taxon>
    </lineage>
</organism>
<feature type="transmembrane region" description="Helical" evidence="7">
    <location>
        <begin position="369"/>
        <end position="389"/>
    </location>
</feature>
<keyword evidence="5 7" id="KW-0472">Membrane</keyword>
<evidence type="ECO:0000256" key="3">
    <source>
        <dbReference type="ARBA" id="ARBA00022692"/>
    </source>
</evidence>
<accession>X1K8V7</accession>
<dbReference type="Pfam" id="PF02687">
    <property type="entry name" value="FtsX"/>
    <property type="match status" value="1"/>
</dbReference>
<keyword evidence="4 7" id="KW-1133">Transmembrane helix</keyword>
<evidence type="ECO:0000256" key="6">
    <source>
        <dbReference type="ARBA" id="ARBA00038076"/>
    </source>
</evidence>
<evidence type="ECO:0000256" key="7">
    <source>
        <dbReference type="SAM" id="Phobius"/>
    </source>
</evidence>
<dbReference type="PANTHER" id="PTHR30572:SF4">
    <property type="entry name" value="ABC TRANSPORTER PERMEASE YTRF"/>
    <property type="match status" value="1"/>
</dbReference>
<dbReference type="AlphaFoldDB" id="X1K8V7"/>
<protein>
    <recommendedName>
        <fullName evidence="11">ABC3 transporter permease protein domain-containing protein</fullName>
    </recommendedName>
</protein>
<dbReference type="Pfam" id="PF12704">
    <property type="entry name" value="MacB_PCD"/>
    <property type="match status" value="1"/>
</dbReference>
<feature type="transmembrane region" description="Helical" evidence="7">
    <location>
        <begin position="328"/>
        <end position="357"/>
    </location>
</feature>
<proteinExistence type="inferred from homology"/>
<dbReference type="InterPro" id="IPR050250">
    <property type="entry name" value="Macrolide_Exporter_MacB"/>
</dbReference>
<dbReference type="EMBL" id="BARV01002136">
    <property type="protein sequence ID" value="GAH90060.1"/>
    <property type="molecule type" value="Genomic_DNA"/>
</dbReference>
<keyword evidence="3 7" id="KW-0812">Transmembrane</keyword>
<comment type="similarity">
    <text evidence="6">Belongs to the ABC-4 integral membrane protein family.</text>
</comment>
<evidence type="ECO:0000259" key="9">
    <source>
        <dbReference type="Pfam" id="PF12704"/>
    </source>
</evidence>
<feature type="transmembrane region" description="Helical" evidence="7">
    <location>
        <begin position="276"/>
        <end position="307"/>
    </location>
</feature>
<feature type="transmembrane region" description="Helical" evidence="7">
    <location>
        <begin position="20"/>
        <end position="39"/>
    </location>
</feature>
<reference evidence="10" key="1">
    <citation type="journal article" date="2014" name="Front. Microbiol.">
        <title>High frequency of phylogenetically diverse reductive dehalogenase-homologous genes in deep subseafloor sedimentary metagenomes.</title>
        <authorList>
            <person name="Kawai M."/>
            <person name="Futagami T."/>
            <person name="Toyoda A."/>
            <person name="Takaki Y."/>
            <person name="Nishi S."/>
            <person name="Hori S."/>
            <person name="Arai W."/>
            <person name="Tsubouchi T."/>
            <person name="Morono Y."/>
            <person name="Uchiyama I."/>
            <person name="Ito T."/>
            <person name="Fujiyama A."/>
            <person name="Inagaki F."/>
            <person name="Takami H."/>
        </authorList>
    </citation>
    <scope>NUCLEOTIDE SEQUENCE</scope>
    <source>
        <strain evidence="10">Expedition CK06-06</strain>
    </source>
</reference>
<dbReference type="PANTHER" id="PTHR30572">
    <property type="entry name" value="MEMBRANE COMPONENT OF TRANSPORTER-RELATED"/>
    <property type="match status" value="1"/>
</dbReference>
<gene>
    <name evidence="10" type="ORF">S06H3_05690</name>
</gene>
<evidence type="ECO:0000256" key="2">
    <source>
        <dbReference type="ARBA" id="ARBA00022475"/>
    </source>
</evidence>
<comment type="caution">
    <text evidence="10">The sequence shown here is derived from an EMBL/GenBank/DDBJ whole genome shotgun (WGS) entry which is preliminary data.</text>
</comment>
<evidence type="ECO:0000256" key="1">
    <source>
        <dbReference type="ARBA" id="ARBA00004651"/>
    </source>
</evidence>
<dbReference type="GO" id="GO:0022857">
    <property type="term" value="F:transmembrane transporter activity"/>
    <property type="evidence" value="ECO:0007669"/>
    <property type="project" value="TreeGrafter"/>
</dbReference>
<comment type="subcellular location">
    <subcellularLocation>
        <location evidence="1">Cell membrane</location>
        <topology evidence="1">Multi-pass membrane protein</topology>
    </subcellularLocation>
</comment>
<dbReference type="InterPro" id="IPR025857">
    <property type="entry name" value="MacB_PCD"/>
</dbReference>
<feature type="domain" description="MacB-like periplasmic core" evidence="9">
    <location>
        <begin position="18"/>
        <end position="245"/>
    </location>
</feature>
<dbReference type="GO" id="GO:0005886">
    <property type="term" value="C:plasma membrane"/>
    <property type="evidence" value="ECO:0007669"/>
    <property type="project" value="UniProtKB-SubCell"/>
</dbReference>
<evidence type="ECO:0000259" key="8">
    <source>
        <dbReference type="Pfam" id="PF02687"/>
    </source>
</evidence>
<name>X1K8V7_9ZZZZ</name>